<name>A0A3N6LU45_NATCH</name>
<proteinExistence type="predicted"/>
<sequence>MSSLEPEELDALVRRTLAAQEQNSRYISSKKLRRLVQERATEDLSPQAISHSAKRVREDGYLRPWGGKIRSANTTYVITSAGCHRCGELHKSMAGAIYCCDETFDDIGPVAGTQSIRGPTPTIAEANGRGEPQ</sequence>
<dbReference type="OrthoDB" id="386168at2157"/>
<evidence type="ECO:0000313" key="2">
    <source>
        <dbReference type="EMBL" id="RQG93758.1"/>
    </source>
</evidence>
<evidence type="ECO:0000256" key="1">
    <source>
        <dbReference type="SAM" id="MobiDB-lite"/>
    </source>
</evidence>
<dbReference type="EMBL" id="REFZ01000069">
    <property type="protein sequence ID" value="RQG93758.1"/>
    <property type="molecule type" value="Genomic_DNA"/>
</dbReference>
<dbReference type="Proteomes" id="UP000281431">
    <property type="component" value="Unassembled WGS sequence"/>
</dbReference>
<keyword evidence="3" id="KW-1185">Reference proteome</keyword>
<gene>
    <name evidence="2" type="ORF">EA472_22790</name>
</gene>
<evidence type="ECO:0000313" key="3">
    <source>
        <dbReference type="Proteomes" id="UP000281431"/>
    </source>
</evidence>
<dbReference type="AlphaFoldDB" id="A0A3N6LU45"/>
<comment type="caution">
    <text evidence="2">The sequence shown here is derived from an EMBL/GenBank/DDBJ whole genome shotgun (WGS) entry which is preliminary data.</text>
</comment>
<accession>A0A3N6LU45</accession>
<organism evidence="2 3">
    <name type="scientific">Natrarchaeobius chitinivorans</name>
    <dbReference type="NCBI Taxonomy" id="1679083"/>
    <lineage>
        <taxon>Archaea</taxon>
        <taxon>Methanobacteriati</taxon>
        <taxon>Methanobacteriota</taxon>
        <taxon>Stenosarchaea group</taxon>
        <taxon>Halobacteria</taxon>
        <taxon>Halobacteriales</taxon>
        <taxon>Natrialbaceae</taxon>
        <taxon>Natrarchaeobius</taxon>
    </lineage>
</organism>
<reference evidence="2 3" key="1">
    <citation type="submission" date="2018-10" db="EMBL/GenBank/DDBJ databases">
        <title>Natrarchaeobius chitinivorans gen. nov., sp. nov., and Natrarchaeobius haloalkaliphilus sp. nov., alkaliphilic, chitin-utilizing haloarchaea from hypersaline alkaline lakes.</title>
        <authorList>
            <person name="Sorokin D.Y."/>
            <person name="Elcheninov A.G."/>
            <person name="Kostrikina N.A."/>
            <person name="Bale N.J."/>
            <person name="Sinninghe Damste J.S."/>
            <person name="Khijniak T.V."/>
            <person name="Kublanov I.V."/>
            <person name="Toshchakov S.V."/>
        </authorList>
    </citation>
    <scope>NUCLEOTIDE SEQUENCE [LARGE SCALE GENOMIC DNA]</scope>
    <source>
        <strain evidence="2 3">AArcht7</strain>
    </source>
</reference>
<protein>
    <submittedName>
        <fullName evidence="2">Uncharacterized protein</fullName>
    </submittedName>
</protein>
<feature type="region of interest" description="Disordered" evidence="1">
    <location>
        <begin position="112"/>
        <end position="133"/>
    </location>
</feature>